<evidence type="ECO:0000313" key="2">
    <source>
        <dbReference type="Proteomes" id="UP001157418"/>
    </source>
</evidence>
<name>A0AAU9P610_9ASTR</name>
<dbReference type="Proteomes" id="UP001157418">
    <property type="component" value="Unassembled WGS sequence"/>
</dbReference>
<dbReference type="Gene3D" id="1.10.12.10">
    <property type="entry name" value="Lyase 2-enoyl-coa Hydratase, Chain A, domain 2"/>
    <property type="match status" value="1"/>
</dbReference>
<protein>
    <submittedName>
        <fullName evidence="1">Uncharacterized protein</fullName>
    </submittedName>
</protein>
<dbReference type="InterPro" id="IPR014748">
    <property type="entry name" value="Enoyl-CoA_hydra_C"/>
</dbReference>
<gene>
    <name evidence="1" type="ORF">LVIROSA_LOCUS31420</name>
</gene>
<sequence length="68" mass="7584">MYYCAPAGDAYSKALDINQKGPVAIRMAKRVISHGLEMEIGSGLLEEECYEEILVTDDRYDGQMVVLL</sequence>
<proteinExistence type="predicted"/>
<comment type="caution">
    <text evidence="1">The sequence shown here is derived from an EMBL/GenBank/DDBJ whole genome shotgun (WGS) entry which is preliminary data.</text>
</comment>
<reference evidence="1 2" key="1">
    <citation type="submission" date="2022-01" db="EMBL/GenBank/DDBJ databases">
        <authorList>
            <person name="Xiong W."/>
            <person name="Schranz E."/>
        </authorList>
    </citation>
    <scope>NUCLEOTIDE SEQUENCE [LARGE SCALE GENOMIC DNA]</scope>
</reference>
<evidence type="ECO:0000313" key="1">
    <source>
        <dbReference type="EMBL" id="CAH1445672.1"/>
    </source>
</evidence>
<dbReference type="EMBL" id="CAKMRJ010005523">
    <property type="protein sequence ID" value="CAH1445672.1"/>
    <property type="molecule type" value="Genomic_DNA"/>
</dbReference>
<keyword evidence="2" id="KW-1185">Reference proteome</keyword>
<accession>A0AAU9P610</accession>
<dbReference type="AlphaFoldDB" id="A0AAU9P610"/>
<organism evidence="1 2">
    <name type="scientific">Lactuca virosa</name>
    <dbReference type="NCBI Taxonomy" id="75947"/>
    <lineage>
        <taxon>Eukaryota</taxon>
        <taxon>Viridiplantae</taxon>
        <taxon>Streptophyta</taxon>
        <taxon>Embryophyta</taxon>
        <taxon>Tracheophyta</taxon>
        <taxon>Spermatophyta</taxon>
        <taxon>Magnoliopsida</taxon>
        <taxon>eudicotyledons</taxon>
        <taxon>Gunneridae</taxon>
        <taxon>Pentapetalae</taxon>
        <taxon>asterids</taxon>
        <taxon>campanulids</taxon>
        <taxon>Asterales</taxon>
        <taxon>Asteraceae</taxon>
        <taxon>Cichorioideae</taxon>
        <taxon>Cichorieae</taxon>
        <taxon>Lactucinae</taxon>
        <taxon>Lactuca</taxon>
    </lineage>
</organism>